<accession>A0A9N8EWY1</accession>
<comment type="caution">
    <text evidence="1">The sequence shown here is derived from an EMBL/GenBank/DDBJ whole genome shotgun (WGS) entry which is preliminary data.</text>
</comment>
<keyword evidence="2" id="KW-1185">Reference proteome</keyword>
<sequence length="205" mass="22356">MSTSPGISIQRTWSCHCGCVQAKLLNDSTPGCFRCHCHSCVAAAKYIAKATDDKPSMIPMLHADGGACVSPYAAENVEFTTGLSDTDGNSMLKFVKVGEEGSAWRCSTTCCGTQMTNCVFPGWIAFNRNGIKNEDGSKYDPEIINVFKSCSFDPKSVPEPSHETLPDGWFDVFMTKATGSTKLKDLYPELFPKEADITDIVPITW</sequence>
<evidence type="ECO:0000313" key="2">
    <source>
        <dbReference type="Proteomes" id="UP001153069"/>
    </source>
</evidence>
<evidence type="ECO:0008006" key="3">
    <source>
        <dbReference type="Google" id="ProtNLM"/>
    </source>
</evidence>
<protein>
    <recommendedName>
        <fullName evidence="3">CENP-V/GFA domain-containing protein</fullName>
    </recommendedName>
</protein>
<dbReference type="EMBL" id="CAICTM010001796">
    <property type="protein sequence ID" value="CAB9526235.1"/>
    <property type="molecule type" value="Genomic_DNA"/>
</dbReference>
<dbReference type="Proteomes" id="UP001153069">
    <property type="component" value="Unassembled WGS sequence"/>
</dbReference>
<name>A0A9N8EWY1_9STRA</name>
<proteinExistence type="predicted"/>
<dbReference type="AlphaFoldDB" id="A0A9N8EWY1"/>
<reference evidence="1" key="1">
    <citation type="submission" date="2020-06" db="EMBL/GenBank/DDBJ databases">
        <authorList>
            <consortium name="Plant Systems Biology data submission"/>
        </authorList>
    </citation>
    <scope>NUCLEOTIDE SEQUENCE</scope>
    <source>
        <strain evidence="1">D6</strain>
    </source>
</reference>
<dbReference type="OrthoDB" id="9985472at2759"/>
<evidence type="ECO:0000313" key="1">
    <source>
        <dbReference type="EMBL" id="CAB9526235.1"/>
    </source>
</evidence>
<organism evidence="1 2">
    <name type="scientific">Seminavis robusta</name>
    <dbReference type="NCBI Taxonomy" id="568900"/>
    <lineage>
        <taxon>Eukaryota</taxon>
        <taxon>Sar</taxon>
        <taxon>Stramenopiles</taxon>
        <taxon>Ochrophyta</taxon>
        <taxon>Bacillariophyta</taxon>
        <taxon>Bacillariophyceae</taxon>
        <taxon>Bacillariophycidae</taxon>
        <taxon>Naviculales</taxon>
        <taxon>Naviculaceae</taxon>
        <taxon>Seminavis</taxon>
    </lineage>
</organism>
<gene>
    <name evidence="1" type="ORF">SEMRO_1798_G298260.1</name>
</gene>